<gene>
    <name evidence="11" type="ORF">D7D52_19020</name>
</gene>
<accession>A0A386ZDN9</accession>
<evidence type="ECO:0000256" key="3">
    <source>
        <dbReference type="ARBA" id="ARBA00022618"/>
    </source>
</evidence>
<evidence type="ECO:0000256" key="6">
    <source>
        <dbReference type="ARBA" id="ARBA00023136"/>
    </source>
</evidence>
<proteinExistence type="predicted"/>
<comment type="subcellular location">
    <subcellularLocation>
        <location evidence="1">Membrane</location>
    </subcellularLocation>
</comment>
<dbReference type="GO" id="GO:0005886">
    <property type="term" value="C:plasma membrane"/>
    <property type="evidence" value="ECO:0007669"/>
    <property type="project" value="TreeGrafter"/>
</dbReference>
<dbReference type="InterPro" id="IPR013685">
    <property type="entry name" value="POTRA_FtsQ_type"/>
</dbReference>
<dbReference type="RefSeq" id="WP_120738262.1">
    <property type="nucleotide sequence ID" value="NZ_CP032568.1"/>
</dbReference>
<evidence type="ECO:0000256" key="7">
    <source>
        <dbReference type="ARBA" id="ARBA00023306"/>
    </source>
</evidence>
<evidence type="ECO:0000313" key="11">
    <source>
        <dbReference type="EMBL" id="AYF75598.1"/>
    </source>
</evidence>
<dbReference type="OrthoDB" id="9790760at2"/>
<keyword evidence="6 9" id="KW-0472">Membrane</keyword>
<keyword evidence="3" id="KW-0132">Cell division</keyword>
<dbReference type="PANTHER" id="PTHR37820:SF1">
    <property type="entry name" value="CELL DIVISION PROTEIN FTSQ"/>
    <property type="match status" value="1"/>
</dbReference>
<feature type="domain" description="POTRA" evidence="10">
    <location>
        <begin position="90"/>
        <end position="158"/>
    </location>
</feature>
<keyword evidence="7" id="KW-0131">Cell cycle</keyword>
<keyword evidence="12" id="KW-1185">Reference proteome</keyword>
<evidence type="ECO:0000256" key="5">
    <source>
        <dbReference type="ARBA" id="ARBA00022989"/>
    </source>
</evidence>
<dbReference type="PANTHER" id="PTHR37820">
    <property type="entry name" value="CELL DIVISION PROTEIN DIVIB"/>
    <property type="match status" value="1"/>
</dbReference>
<dbReference type="Proteomes" id="UP000267164">
    <property type="component" value="Chromosome"/>
</dbReference>
<evidence type="ECO:0000256" key="4">
    <source>
        <dbReference type="ARBA" id="ARBA00022692"/>
    </source>
</evidence>
<sequence>MSAGGAPPRTPGTAEDEWDEADPGGTGATDEDLEAVESSAARRARLRRGRARRESRFAPVWRSRRVRLGVLLGVIALIAVGLVGWFTPLLAVRTVRVEGLSAIPEQQVQDALRVPDGLSMLRLDTDALAERVARLPKVRSARVQRVFPSTVEVTVVERTPVLYFETPEGTHLLDCDSVEFAIEPPGPGVPKLITDHPGGSDPATRAAVAVMSALPIPLRDQIGVGAVVARSVSDIALELRDGRTVLWGGTGDSARKAAVVGPLLSQPGKVFDVTSPNLVTVK</sequence>
<name>A0A386ZDN9_9NOCA</name>
<protein>
    <submittedName>
        <fullName evidence="11">FtsQ-type POTRA domain-containing protein</fullName>
    </submittedName>
</protein>
<evidence type="ECO:0000313" key="12">
    <source>
        <dbReference type="Proteomes" id="UP000267164"/>
    </source>
</evidence>
<dbReference type="PROSITE" id="PS51779">
    <property type="entry name" value="POTRA"/>
    <property type="match status" value="1"/>
</dbReference>
<evidence type="ECO:0000259" key="10">
    <source>
        <dbReference type="PROSITE" id="PS51779"/>
    </source>
</evidence>
<organism evidence="11 12">
    <name type="scientific">Nocardia yunnanensis</name>
    <dbReference type="NCBI Taxonomy" id="2382165"/>
    <lineage>
        <taxon>Bacteria</taxon>
        <taxon>Bacillati</taxon>
        <taxon>Actinomycetota</taxon>
        <taxon>Actinomycetes</taxon>
        <taxon>Mycobacteriales</taxon>
        <taxon>Nocardiaceae</taxon>
        <taxon>Nocardia</taxon>
    </lineage>
</organism>
<evidence type="ECO:0000256" key="1">
    <source>
        <dbReference type="ARBA" id="ARBA00004370"/>
    </source>
</evidence>
<evidence type="ECO:0000256" key="9">
    <source>
        <dbReference type="SAM" id="Phobius"/>
    </source>
</evidence>
<keyword evidence="5 9" id="KW-1133">Transmembrane helix</keyword>
<dbReference type="KEGG" id="nyu:D7D52_19020"/>
<dbReference type="EMBL" id="CP032568">
    <property type="protein sequence ID" value="AYF75598.1"/>
    <property type="molecule type" value="Genomic_DNA"/>
</dbReference>
<evidence type="ECO:0000256" key="8">
    <source>
        <dbReference type="SAM" id="MobiDB-lite"/>
    </source>
</evidence>
<keyword evidence="4 9" id="KW-0812">Transmembrane</keyword>
<feature type="region of interest" description="Disordered" evidence="8">
    <location>
        <begin position="1"/>
        <end position="39"/>
    </location>
</feature>
<keyword evidence="2" id="KW-1003">Cell membrane</keyword>
<dbReference type="GO" id="GO:0051301">
    <property type="term" value="P:cell division"/>
    <property type="evidence" value="ECO:0007669"/>
    <property type="project" value="UniProtKB-KW"/>
</dbReference>
<feature type="transmembrane region" description="Helical" evidence="9">
    <location>
        <begin position="66"/>
        <end position="86"/>
    </location>
</feature>
<dbReference type="AlphaFoldDB" id="A0A386ZDN9"/>
<reference evidence="11 12" key="1">
    <citation type="submission" date="2018-09" db="EMBL/GenBank/DDBJ databases">
        <title>Nocardia yunnanensis sp. nov., an actinomycete isolated from a soil sample.</title>
        <authorList>
            <person name="Zhang J."/>
        </authorList>
    </citation>
    <scope>NUCLEOTIDE SEQUENCE [LARGE SCALE GENOMIC DNA]</scope>
    <source>
        <strain evidence="11 12">CFHS0054</strain>
    </source>
</reference>
<dbReference type="InterPro" id="IPR050487">
    <property type="entry name" value="FtsQ_DivIB"/>
</dbReference>
<dbReference type="Gene3D" id="3.10.20.310">
    <property type="entry name" value="membrane protein fhac"/>
    <property type="match status" value="1"/>
</dbReference>
<dbReference type="InterPro" id="IPR034746">
    <property type="entry name" value="POTRA"/>
</dbReference>
<evidence type="ECO:0000256" key="2">
    <source>
        <dbReference type="ARBA" id="ARBA00022475"/>
    </source>
</evidence>
<dbReference type="Pfam" id="PF08478">
    <property type="entry name" value="POTRA_1"/>
    <property type="match status" value="1"/>
</dbReference>